<evidence type="ECO:0000313" key="4">
    <source>
        <dbReference type="EMBL" id="KEY70883.1"/>
    </source>
</evidence>
<dbReference type="Pfam" id="PF16201">
    <property type="entry name" value="NopRA1"/>
    <property type="match status" value="1"/>
</dbReference>
<dbReference type="PANTHER" id="PTHR13500">
    <property type="entry name" value="NUCLEOLAR PRERIBOSOMAL-ASSOCIATED PROTEIN 1"/>
    <property type="match status" value="1"/>
</dbReference>
<name>A0A084B004_STACB</name>
<gene>
    <name evidence="4" type="ORF">S7711_00729</name>
</gene>
<dbReference type="InterPro" id="IPR021714">
    <property type="entry name" value="URB1_N"/>
</dbReference>
<dbReference type="EMBL" id="KL648402">
    <property type="protein sequence ID" value="KEY70883.1"/>
    <property type="molecule type" value="Genomic_DNA"/>
</dbReference>
<feature type="domain" description="URB1 central HEAT repeat" evidence="3">
    <location>
        <begin position="629"/>
        <end position="818"/>
    </location>
</feature>
<feature type="domain" description="URB1 C-terminal" evidence="2">
    <location>
        <begin position="888"/>
        <end position="1079"/>
    </location>
</feature>
<keyword evidence="5" id="KW-1185">Reference proteome</keyword>
<organism evidence="4 5">
    <name type="scientific">Stachybotrys chartarum (strain CBS 109288 / IBT 7711)</name>
    <name type="common">Toxic black mold</name>
    <name type="synonym">Stilbospora chartarum</name>
    <dbReference type="NCBI Taxonomy" id="1280523"/>
    <lineage>
        <taxon>Eukaryota</taxon>
        <taxon>Fungi</taxon>
        <taxon>Dikarya</taxon>
        <taxon>Ascomycota</taxon>
        <taxon>Pezizomycotina</taxon>
        <taxon>Sordariomycetes</taxon>
        <taxon>Hypocreomycetidae</taxon>
        <taxon>Hypocreales</taxon>
        <taxon>Stachybotryaceae</taxon>
        <taxon>Stachybotrys</taxon>
    </lineage>
</organism>
<dbReference type="Proteomes" id="UP000028045">
    <property type="component" value="Unassembled WGS sequence"/>
</dbReference>
<evidence type="ECO:0000259" key="2">
    <source>
        <dbReference type="Pfam" id="PF16201"/>
    </source>
</evidence>
<dbReference type="InterPro" id="IPR032436">
    <property type="entry name" value="URB1_C"/>
</dbReference>
<evidence type="ECO:0000259" key="1">
    <source>
        <dbReference type="Pfam" id="PF11707"/>
    </source>
</evidence>
<dbReference type="InterPro" id="IPR059018">
    <property type="entry name" value="HEAT_URB1"/>
</dbReference>
<evidence type="ECO:0008006" key="6">
    <source>
        <dbReference type="Google" id="ProtNLM"/>
    </source>
</evidence>
<dbReference type="OrthoDB" id="72892at2759"/>
<dbReference type="PANTHER" id="PTHR13500:SF0">
    <property type="entry name" value="NUCLEOLAR PRE-RIBOSOMAL-ASSOCIATED PROTEIN 1"/>
    <property type="match status" value="1"/>
</dbReference>
<dbReference type="Pfam" id="PF11707">
    <property type="entry name" value="Npa1"/>
    <property type="match status" value="1"/>
</dbReference>
<dbReference type="GO" id="GO:0005730">
    <property type="term" value="C:nucleolus"/>
    <property type="evidence" value="ECO:0007669"/>
    <property type="project" value="TreeGrafter"/>
</dbReference>
<dbReference type="InterPro" id="IPR039844">
    <property type="entry name" value="URB1"/>
</dbReference>
<dbReference type="GO" id="GO:0000463">
    <property type="term" value="P:maturation of LSU-rRNA from tricistronic rRNA transcript (SSU-rRNA, 5.8S rRNA, LSU-rRNA)"/>
    <property type="evidence" value="ECO:0007669"/>
    <property type="project" value="TreeGrafter"/>
</dbReference>
<sequence length="1127" mass="126571">MGKRSSAAADGAAAFRKRQKIVHEVPAGEDVTSADHLRKLLAFDQDLHRARHGLQSFKKLLDEVVSDNGDRTSKLEILRQYLDAVKPRDPSEDAVYLPDIMEMWSFSTQVNNDGVMSAVAVVLALLLQIVSNSLDLVPHGLGVCQTLLQERQLKSLSRNLTSEKSKGFILSPTLRLLREAVSLDGGAYAKRIFRARNFTFAALGRNLEIGPAGDAPEDAKKASVRTNAVRFFCSCLKFLHSDGRKELLLQRELLSHLTFMLKTDPPYIVLEILDSLKSYVLMDEKIPREIKFRNFNTKTLMRFLALYSYSAPAGASGDAAAVSEKVHQLLVYTCTNPTAGILYPSTGFYPKESGDVPTGRGAKEAGGVDSEFGDGKYKDSVPVYNFVLSEFARKLRPWSSIKHSELLVAMFTAAPELVADYFLNNRTFTFEPKLSMTWIGYAAFLFNTMMIPLPPSFGDRVRYAKFPPPTSILLDNILPLPINQKVLIRCLSQKSHLASFFATRILTQALEKLGDAVKMLQAQQSSHASWADAAKRLVDAFCQRIPDMKEIVRCYKAIPVQNALHKTMASRLLRLYYEEIPRVALAANFDVSPCFVEVFKSLSEGDAEPDIRVLRTMELENLVSIASYSPGMRWFTRVDDLSHGVASSPFSALLRLLCDSDGHAPLKQLRKVLSDVAIESQLVLRPTGLKPFLSVLRHLQRETKADEMDPVWSFLDNCINRCASSPIKYLDLLEAYSKDAQLSSKDASISLLAITAVEQLPYATASLSHDRKCVLANFLSLFYSALAQAGETQPFLENVYEKISQVFGDDVELRALKDVEQSLDGDEMDVDEEVQDANPDANQTQLDSTSLEELLHVPAPTEQDASALVRWASKNVEDLVEDGWTARLIRLLSSEHIHIRKEAFTNILKMAAKIRESSYEEKDQIWLLLSELAESSRAQVDVGPVPSAFTAFSIHALDILRNPLHPLYPKVNSFLTRGPVWALEKLPLAHDIFHGEPSEDDRYYTEITWLLTYLLDSLRTPFDLGVFHRKRWFEKILALASNPYLRFNLRTRILRIVYRATCIESGSTTLVTRFGIMSWLDTQRAASEVKEETAVYEALMRRVWDTCDQVRVREWSKGGVESLLKGL</sequence>
<feature type="domain" description="URB1 N-terminal" evidence="1">
    <location>
        <begin position="97"/>
        <end position="441"/>
    </location>
</feature>
<accession>A0A084B004</accession>
<dbReference type="GO" id="GO:0000466">
    <property type="term" value="P:maturation of 5.8S rRNA from tricistronic rRNA transcript (SSU-rRNA, 5.8S rRNA, LSU-rRNA)"/>
    <property type="evidence" value="ECO:0007669"/>
    <property type="project" value="TreeGrafter"/>
</dbReference>
<dbReference type="Pfam" id="PF26140">
    <property type="entry name" value="HEAT_URB1"/>
    <property type="match status" value="1"/>
</dbReference>
<evidence type="ECO:0000313" key="5">
    <source>
        <dbReference type="Proteomes" id="UP000028045"/>
    </source>
</evidence>
<dbReference type="HOGENOM" id="CLU_009575_0_0_1"/>
<proteinExistence type="predicted"/>
<dbReference type="AlphaFoldDB" id="A0A084B004"/>
<protein>
    <recommendedName>
        <fullName evidence="6">Ribosome biogenesis protein Urb1</fullName>
    </recommendedName>
</protein>
<reference evidence="4 5" key="1">
    <citation type="journal article" date="2014" name="BMC Genomics">
        <title>Comparative genome sequencing reveals chemotype-specific gene clusters in the toxigenic black mold Stachybotrys.</title>
        <authorList>
            <person name="Semeiks J."/>
            <person name="Borek D."/>
            <person name="Otwinowski Z."/>
            <person name="Grishin N.V."/>
        </authorList>
    </citation>
    <scope>NUCLEOTIDE SEQUENCE [LARGE SCALE GENOMIC DNA]</scope>
    <source>
        <strain evidence="5">CBS 109288 / IBT 7711</strain>
    </source>
</reference>
<evidence type="ECO:0000259" key="3">
    <source>
        <dbReference type="Pfam" id="PF26140"/>
    </source>
</evidence>